<dbReference type="InterPro" id="IPR000415">
    <property type="entry name" value="Nitroreductase-like"/>
</dbReference>
<evidence type="ECO:0000256" key="8">
    <source>
        <dbReference type="PIRNR" id="PIRNR000232"/>
    </source>
</evidence>
<comment type="similarity">
    <text evidence="2 8">Belongs to the nitroreductase family.</text>
</comment>
<dbReference type="PIRSF" id="PIRSF000232">
    <property type="entry name" value="YdjA"/>
    <property type="match status" value="1"/>
</dbReference>
<comment type="caution">
    <text evidence="10">The sequence shown here is derived from an EMBL/GenBank/DDBJ whole genome shotgun (WGS) entry which is preliminary data.</text>
</comment>
<dbReference type="InterPro" id="IPR029479">
    <property type="entry name" value="Nitroreductase"/>
</dbReference>
<evidence type="ECO:0000256" key="7">
    <source>
        <dbReference type="ARBA" id="ARBA00023027"/>
    </source>
</evidence>
<evidence type="ECO:0000259" key="9">
    <source>
        <dbReference type="Pfam" id="PF00881"/>
    </source>
</evidence>
<keyword evidence="3 8" id="KW-0285">Flavoprotein</keyword>
<evidence type="ECO:0000256" key="6">
    <source>
        <dbReference type="ARBA" id="ARBA00023002"/>
    </source>
</evidence>
<dbReference type="InterPro" id="IPR052530">
    <property type="entry name" value="NAD(P)H_nitroreductase"/>
</dbReference>
<dbReference type="PANTHER" id="PTHR43821:SF1">
    <property type="entry name" value="NAD(P)H NITROREDUCTASE YDJA-RELATED"/>
    <property type="match status" value="1"/>
</dbReference>
<evidence type="ECO:0000256" key="4">
    <source>
        <dbReference type="ARBA" id="ARBA00022643"/>
    </source>
</evidence>
<evidence type="ECO:0000256" key="1">
    <source>
        <dbReference type="ARBA" id="ARBA00001917"/>
    </source>
</evidence>
<evidence type="ECO:0000256" key="2">
    <source>
        <dbReference type="ARBA" id="ARBA00007118"/>
    </source>
</evidence>
<evidence type="ECO:0000256" key="3">
    <source>
        <dbReference type="ARBA" id="ARBA00022630"/>
    </source>
</evidence>
<gene>
    <name evidence="10" type="ORF">FHS82_003367</name>
</gene>
<sequence length="200" mass="21965">MVDEAQVDKRLKRLERRRSAAPLELGAPGPDAALLRRLLAIALRVPDHGKLEPWRLIVLEGAAKREASERLARLYVSENPEEDDDRRDKQAEKIAGTFAAAPVTIVVVSRADPQARKPEWEQILSAGAVCMNLLTAATLAGFDGVWLTGWPAYNEAAKGVLGIATDERVAGFIHIGTGSEKQKDRPRPDLDEAVTWWQAS</sequence>
<dbReference type="InterPro" id="IPR026021">
    <property type="entry name" value="YdjA-like"/>
</dbReference>
<dbReference type="RefSeq" id="WP_166954924.1">
    <property type="nucleotide sequence ID" value="NZ_JAASQI010000009.1"/>
</dbReference>
<dbReference type="EMBL" id="JAASQI010000009">
    <property type="protein sequence ID" value="NIJ59509.1"/>
    <property type="molecule type" value="Genomic_DNA"/>
</dbReference>
<proteinExistence type="inferred from homology"/>
<feature type="domain" description="Nitroreductase" evidence="9">
    <location>
        <begin position="28"/>
        <end position="176"/>
    </location>
</feature>
<keyword evidence="11" id="KW-1185">Reference proteome</keyword>
<keyword evidence="4 8" id="KW-0288">FMN</keyword>
<evidence type="ECO:0000313" key="11">
    <source>
        <dbReference type="Proteomes" id="UP001429580"/>
    </source>
</evidence>
<organism evidence="10 11">
    <name type="scientific">Pseudochelatococcus lubricantis</name>
    <dbReference type="NCBI Taxonomy" id="1538102"/>
    <lineage>
        <taxon>Bacteria</taxon>
        <taxon>Pseudomonadati</taxon>
        <taxon>Pseudomonadota</taxon>
        <taxon>Alphaproteobacteria</taxon>
        <taxon>Hyphomicrobiales</taxon>
        <taxon>Chelatococcaceae</taxon>
        <taxon>Pseudochelatococcus</taxon>
    </lineage>
</organism>
<keyword evidence="5 8" id="KW-0521">NADP</keyword>
<dbReference type="Pfam" id="PF00881">
    <property type="entry name" value="Nitroreductase"/>
    <property type="match status" value="1"/>
</dbReference>
<dbReference type="Proteomes" id="UP001429580">
    <property type="component" value="Unassembled WGS sequence"/>
</dbReference>
<name>A0ABX0V2R2_9HYPH</name>
<keyword evidence="6 8" id="KW-0560">Oxidoreductase</keyword>
<comment type="cofactor">
    <cofactor evidence="1 8">
        <name>FMN</name>
        <dbReference type="ChEBI" id="CHEBI:58210"/>
    </cofactor>
</comment>
<dbReference type="Gene3D" id="3.40.109.10">
    <property type="entry name" value="NADH Oxidase"/>
    <property type="match status" value="1"/>
</dbReference>
<reference evidence="10 11" key="1">
    <citation type="submission" date="2020-03" db="EMBL/GenBank/DDBJ databases">
        <title>Genomic Encyclopedia of Type Strains, Phase IV (KMG-IV): sequencing the most valuable type-strain genomes for metagenomic binning, comparative biology and taxonomic classification.</title>
        <authorList>
            <person name="Goeker M."/>
        </authorList>
    </citation>
    <scope>NUCLEOTIDE SEQUENCE [LARGE SCALE GENOMIC DNA]</scope>
    <source>
        <strain evidence="10 11">DSM 103870</strain>
    </source>
</reference>
<protein>
    <recommendedName>
        <fullName evidence="8">Putative NAD(P)H nitroreductase</fullName>
        <ecNumber evidence="8">1.-.-.-</ecNumber>
    </recommendedName>
</protein>
<dbReference type="EC" id="1.-.-.-" evidence="8"/>
<dbReference type="CDD" id="cd02135">
    <property type="entry name" value="YdjA-like"/>
    <property type="match status" value="1"/>
</dbReference>
<evidence type="ECO:0000313" key="10">
    <source>
        <dbReference type="EMBL" id="NIJ59509.1"/>
    </source>
</evidence>
<accession>A0ABX0V2R2</accession>
<evidence type="ECO:0000256" key="5">
    <source>
        <dbReference type="ARBA" id="ARBA00022857"/>
    </source>
</evidence>
<keyword evidence="7 8" id="KW-0520">NAD</keyword>
<dbReference type="PANTHER" id="PTHR43821">
    <property type="entry name" value="NAD(P)H NITROREDUCTASE YDJA-RELATED"/>
    <property type="match status" value="1"/>
</dbReference>
<dbReference type="SUPFAM" id="SSF55469">
    <property type="entry name" value="FMN-dependent nitroreductase-like"/>
    <property type="match status" value="1"/>
</dbReference>